<dbReference type="EMBL" id="FRBL01000003">
    <property type="protein sequence ID" value="SHL37384.1"/>
    <property type="molecule type" value="Genomic_DNA"/>
</dbReference>
<dbReference type="AlphaFoldDB" id="A0A1M7A3U0"/>
<dbReference type="RefSeq" id="WP_083549584.1">
    <property type="nucleotide sequence ID" value="NZ_FRBL01000003.1"/>
</dbReference>
<dbReference type="OrthoDB" id="826958at2"/>
<proteinExistence type="predicted"/>
<accession>A0A1M7A3U0</accession>
<keyword evidence="3" id="KW-1185">Reference proteome</keyword>
<reference evidence="2 3" key="1">
    <citation type="submission" date="2016-11" db="EMBL/GenBank/DDBJ databases">
        <authorList>
            <person name="Jaros S."/>
            <person name="Januszkiewicz K."/>
            <person name="Wedrychowicz H."/>
        </authorList>
    </citation>
    <scope>NUCLEOTIDE SEQUENCE [LARGE SCALE GENOMIC DNA]</scope>
    <source>
        <strain evidence="2 3">DSM 27406</strain>
    </source>
</reference>
<gene>
    <name evidence="2" type="ORF">SAMN05444266_103114</name>
</gene>
<dbReference type="STRING" id="1419482.SAMN05444266_103114"/>
<evidence type="ECO:0008006" key="4">
    <source>
        <dbReference type="Google" id="ProtNLM"/>
    </source>
</evidence>
<evidence type="ECO:0000256" key="1">
    <source>
        <dbReference type="SAM" id="SignalP"/>
    </source>
</evidence>
<sequence length="209" mass="24648">MIRKAVIMLCFLMAMLVANAYCQADELAQLGLNIQKLNQFRKILSEMKKGYTVLSKGYNLVRDVSKRNFSIHQIFLDNLYKVSPVVYKYHRVHEIIQLQTQTLQRYRSNLRFFRAASISDSEFRTFQTIQNNYLKQLTQELEELLMVLTAGKLRMNDAERLETIDRLYIRVSGQAEKMLRLQKNAQSLYGQMNKQSLDIMDLRSNILHR</sequence>
<feature type="chain" id="PRO_5012748539" description="TerB family tellurite resistance protein" evidence="1">
    <location>
        <begin position="21"/>
        <end position="209"/>
    </location>
</feature>
<evidence type="ECO:0000313" key="3">
    <source>
        <dbReference type="Proteomes" id="UP000184420"/>
    </source>
</evidence>
<name>A0A1M7A3U0_9BACT</name>
<organism evidence="2 3">
    <name type="scientific">Chitinophaga jiangningensis</name>
    <dbReference type="NCBI Taxonomy" id="1419482"/>
    <lineage>
        <taxon>Bacteria</taxon>
        <taxon>Pseudomonadati</taxon>
        <taxon>Bacteroidota</taxon>
        <taxon>Chitinophagia</taxon>
        <taxon>Chitinophagales</taxon>
        <taxon>Chitinophagaceae</taxon>
        <taxon>Chitinophaga</taxon>
    </lineage>
</organism>
<dbReference type="Proteomes" id="UP000184420">
    <property type="component" value="Unassembled WGS sequence"/>
</dbReference>
<keyword evidence="1" id="KW-0732">Signal</keyword>
<feature type="signal peptide" evidence="1">
    <location>
        <begin position="1"/>
        <end position="20"/>
    </location>
</feature>
<evidence type="ECO:0000313" key="2">
    <source>
        <dbReference type="EMBL" id="SHL37384.1"/>
    </source>
</evidence>
<protein>
    <recommendedName>
        <fullName evidence="4">TerB family tellurite resistance protein</fullName>
    </recommendedName>
</protein>